<sequence>MGHGASLLRLIRRAAVALAVSGVAGAAEAAVVARVDLSSQRMTVTVNGVPSYSWPVSTARRGYVTPTGTYRPQRMYRSYFSRKYYNSPMPYSIFFRGGYAIHGSTAISQLGSPASHGCIRLHPGNAATLYALVQAHGPGDTVILITY</sequence>
<dbReference type="SUPFAM" id="SSF141523">
    <property type="entry name" value="L,D-transpeptidase catalytic domain-like"/>
    <property type="match status" value="1"/>
</dbReference>
<dbReference type="AlphaFoldDB" id="A0A3L7AQH5"/>
<dbReference type="UniPathway" id="UPA00219"/>
<evidence type="ECO:0000256" key="7">
    <source>
        <dbReference type="PROSITE-ProRule" id="PRU01373"/>
    </source>
</evidence>
<proteinExistence type="inferred from homology"/>
<dbReference type="GO" id="GO:0005576">
    <property type="term" value="C:extracellular region"/>
    <property type="evidence" value="ECO:0007669"/>
    <property type="project" value="TreeGrafter"/>
</dbReference>
<gene>
    <name evidence="10" type="ORF">D9R14_02225</name>
</gene>
<dbReference type="InterPro" id="IPR005490">
    <property type="entry name" value="LD_TPept_cat_dom"/>
</dbReference>
<evidence type="ECO:0000256" key="3">
    <source>
        <dbReference type="ARBA" id="ARBA00022679"/>
    </source>
</evidence>
<dbReference type="OrthoDB" id="463216at2"/>
<keyword evidence="8" id="KW-0732">Signal</keyword>
<comment type="pathway">
    <text evidence="1 7">Cell wall biogenesis; peptidoglycan biosynthesis.</text>
</comment>
<evidence type="ECO:0000256" key="4">
    <source>
        <dbReference type="ARBA" id="ARBA00022960"/>
    </source>
</evidence>
<evidence type="ECO:0000256" key="5">
    <source>
        <dbReference type="ARBA" id="ARBA00022984"/>
    </source>
</evidence>
<keyword evidence="6 7" id="KW-0961">Cell wall biogenesis/degradation</keyword>
<feature type="active site" description="Nucleophile" evidence="7">
    <location>
        <position position="118"/>
    </location>
</feature>
<dbReference type="Proteomes" id="UP000269692">
    <property type="component" value="Unassembled WGS sequence"/>
</dbReference>
<feature type="chain" id="PRO_5018187558" evidence="8">
    <location>
        <begin position="30"/>
        <end position="147"/>
    </location>
</feature>
<dbReference type="PANTHER" id="PTHR30582:SF2">
    <property type="entry name" value="L,D-TRANSPEPTIDASE YCIB-RELATED"/>
    <property type="match status" value="1"/>
</dbReference>
<evidence type="ECO:0000256" key="1">
    <source>
        <dbReference type="ARBA" id="ARBA00004752"/>
    </source>
</evidence>
<organism evidence="10 11">
    <name type="scientific">Xanthobacter tagetidis</name>
    <dbReference type="NCBI Taxonomy" id="60216"/>
    <lineage>
        <taxon>Bacteria</taxon>
        <taxon>Pseudomonadati</taxon>
        <taxon>Pseudomonadota</taxon>
        <taxon>Alphaproteobacteria</taxon>
        <taxon>Hyphomicrobiales</taxon>
        <taxon>Xanthobacteraceae</taxon>
        <taxon>Xanthobacter</taxon>
    </lineage>
</organism>
<evidence type="ECO:0000256" key="2">
    <source>
        <dbReference type="ARBA" id="ARBA00005992"/>
    </source>
</evidence>
<evidence type="ECO:0000256" key="6">
    <source>
        <dbReference type="ARBA" id="ARBA00023316"/>
    </source>
</evidence>
<keyword evidence="4 7" id="KW-0133">Cell shape</keyword>
<dbReference type="GO" id="GO:0008360">
    <property type="term" value="P:regulation of cell shape"/>
    <property type="evidence" value="ECO:0007669"/>
    <property type="project" value="UniProtKB-UniRule"/>
</dbReference>
<dbReference type="RefSeq" id="WP_121621644.1">
    <property type="nucleotide sequence ID" value="NZ_JACIIW010000004.1"/>
</dbReference>
<reference evidence="10 11" key="1">
    <citation type="submission" date="2018-10" db="EMBL/GenBank/DDBJ databases">
        <title>Xanthobacter tagetidis genome sequencing and assembly.</title>
        <authorList>
            <person name="Maclea K.S."/>
            <person name="Goen A.E."/>
            <person name="Fatima S.A."/>
        </authorList>
    </citation>
    <scope>NUCLEOTIDE SEQUENCE [LARGE SCALE GENOMIC DNA]</scope>
    <source>
        <strain evidence="10 11">ATCC 700314</strain>
    </source>
</reference>
<feature type="active site" description="Proton donor/acceptor" evidence="7">
    <location>
        <position position="102"/>
    </location>
</feature>
<evidence type="ECO:0000259" key="9">
    <source>
        <dbReference type="PROSITE" id="PS52029"/>
    </source>
</evidence>
<dbReference type="PANTHER" id="PTHR30582">
    <property type="entry name" value="L,D-TRANSPEPTIDASE"/>
    <property type="match status" value="1"/>
</dbReference>
<dbReference type="GO" id="GO:0071555">
    <property type="term" value="P:cell wall organization"/>
    <property type="evidence" value="ECO:0007669"/>
    <property type="project" value="UniProtKB-UniRule"/>
</dbReference>
<name>A0A3L7AQH5_9HYPH</name>
<dbReference type="PROSITE" id="PS52029">
    <property type="entry name" value="LD_TPASE"/>
    <property type="match status" value="1"/>
</dbReference>
<dbReference type="Pfam" id="PF03734">
    <property type="entry name" value="YkuD"/>
    <property type="match status" value="1"/>
</dbReference>
<evidence type="ECO:0000313" key="11">
    <source>
        <dbReference type="Proteomes" id="UP000269692"/>
    </source>
</evidence>
<feature type="signal peptide" evidence="8">
    <location>
        <begin position="1"/>
        <end position="29"/>
    </location>
</feature>
<keyword evidence="5 7" id="KW-0573">Peptidoglycan synthesis</keyword>
<dbReference type="Gene3D" id="2.40.440.10">
    <property type="entry name" value="L,D-transpeptidase catalytic domain-like"/>
    <property type="match status" value="1"/>
</dbReference>
<dbReference type="InterPro" id="IPR038063">
    <property type="entry name" value="Transpep_catalytic_dom"/>
</dbReference>
<accession>A0A3L7AQH5</accession>
<dbReference type="InterPro" id="IPR050979">
    <property type="entry name" value="LD-transpeptidase"/>
</dbReference>
<keyword evidence="11" id="KW-1185">Reference proteome</keyword>
<comment type="caution">
    <text evidence="10">The sequence shown here is derived from an EMBL/GenBank/DDBJ whole genome shotgun (WGS) entry which is preliminary data.</text>
</comment>
<keyword evidence="3" id="KW-0808">Transferase</keyword>
<dbReference type="GO" id="GO:0018104">
    <property type="term" value="P:peptidoglycan-protein cross-linking"/>
    <property type="evidence" value="ECO:0007669"/>
    <property type="project" value="TreeGrafter"/>
</dbReference>
<dbReference type="GO" id="GO:0016740">
    <property type="term" value="F:transferase activity"/>
    <property type="evidence" value="ECO:0007669"/>
    <property type="project" value="UniProtKB-KW"/>
</dbReference>
<protein>
    <submittedName>
        <fullName evidence="10">L,D-transpeptidase</fullName>
    </submittedName>
</protein>
<evidence type="ECO:0000313" key="10">
    <source>
        <dbReference type="EMBL" id="RLP81830.1"/>
    </source>
</evidence>
<dbReference type="GO" id="GO:0071972">
    <property type="term" value="F:peptidoglycan L,D-transpeptidase activity"/>
    <property type="evidence" value="ECO:0007669"/>
    <property type="project" value="TreeGrafter"/>
</dbReference>
<comment type="similarity">
    <text evidence="2">Belongs to the YkuD family.</text>
</comment>
<dbReference type="CDD" id="cd16913">
    <property type="entry name" value="YkuD_like"/>
    <property type="match status" value="1"/>
</dbReference>
<evidence type="ECO:0000256" key="8">
    <source>
        <dbReference type="SAM" id="SignalP"/>
    </source>
</evidence>
<feature type="domain" description="L,D-TPase catalytic" evidence="9">
    <location>
        <begin position="31"/>
        <end position="145"/>
    </location>
</feature>
<dbReference type="EMBL" id="RCTF01000001">
    <property type="protein sequence ID" value="RLP81830.1"/>
    <property type="molecule type" value="Genomic_DNA"/>
</dbReference>